<comment type="caution">
    <text evidence="2">The sequence shown here is derived from an EMBL/GenBank/DDBJ whole genome shotgun (WGS) entry which is preliminary data.</text>
</comment>
<dbReference type="NCBIfam" id="TIGR01640">
    <property type="entry name" value="F_box_assoc_1"/>
    <property type="match status" value="1"/>
</dbReference>
<dbReference type="OrthoDB" id="591557at2759"/>
<dbReference type="EMBL" id="JADFTS010000007">
    <property type="protein sequence ID" value="KAF9598592.1"/>
    <property type="molecule type" value="Genomic_DNA"/>
</dbReference>
<sequence>MGGIKESWVFLNGALHWLGYAKDNFSKTIVSLNVGDKVFRDFSRPNVGVDETAFMTVGVWGGELCLLYSHHFDIDIEIWVMKNYGQSESWIKLFAFPKIIMMSVKYGEVLLRDGRNIVIYNPKDKTTRNLEIQFISESDCSEMDIVIHLASLIPLCSGTSCRDCHCGCEEEEQADRKWKEKFEKCCVTQRAYRPLGWMERKTCVLFLSDAIRGPFRRLYYLVALVVPWSYGRNYVVMCWKEEEESMHFVILRNQINVSFRLLVYSDSGICASIHDLDLKKKIGYNIFVRGHRNSSKWEDPAKASS</sequence>
<gene>
    <name evidence="2" type="ORF">IFM89_028261</name>
</gene>
<feature type="domain" description="F-box associated beta-propeller type 1" evidence="1">
    <location>
        <begin position="8"/>
        <end position="137"/>
    </location>
</feature>
<proteinExistence type="predicted"/>
<dbReference type="AlphaFoldDB" id="A0A835HHV6"/>
<evidence type="ECO:0000313" key="3">
    <source>
        <dbReference type="Proteomes" id="UP000631114"/>
    </source>
</evidence>
<protein>
    <recommendedName>
        <fullName evidence="1">F-box associated beta-propeller type 1 domain-containing protein</fullName>
    </recommendedName>
</protein>
<keyword evidence="3" id="KW-1185">Reference proteome</keyword>
<organism evidence="2 3">
    <name type="scientific">Coptis chinensis</name>
    <dbReference type="NCBI Taxonomy" id="261450"/>
    <lineage>
        <taxon>Eukaryota</taxon>
        <taxon>Viridiplantae</taxon>
        <taxon>Streptophyta</taxon>
        <taxon>Embryophyta</taxon>
        <taxon>Tracheophyta</taxon>
        <taxon>Spermatophyta</taxon>
        <taxon>Magnoliopsida</taxon>
        <taxon>Ranunculales</taxon>
        <taxon>Ranunculaceae</taxon>
        <taxon>Coptidoideae</taxon>
        <taxon>Coptis</taxon>
    </lineage>
</organism>
<name>A0A835HHV6_9MAGN</name>
<evidence type="ECO:0000259" key="1">
    <source>
        <dbReference type="Pfam" id="PF07734"/>
    </source>
</evidence>
<evidence type="ECO:0000313" key="2">
    <source>
        <dbReference type="EMBL" id="KAF9598592.1"/>
    </source>
</evidence>
<accession>A0A835HHV6</accession>
<reference evidence="2 3" key="1">
    <citation type="submission" date="2020-10" db="EMBL/GenBank/DDBJ databases">
        <title>The Coptis chinensis genome and diversification of protoberbering-type alkaloids.</title>
        <authorList>
            <person name="Wang B."/>
            <person name="Shu S."/>
            <person name="Song C."/>
            <person name="Liu Y."/>
        </authorList>
    </citation>
    <scope>NUCLEOTIDE SEQUENCE [LARGE SCALE GENOMIC DNA]</scope>
    <source>
        <strain evidence="2">HL-2020</strain>
        <tissue evidence="2">Leaf</tissue>
    </source>
</reference>
<dbReference type="InterPro" id="IPR006527">
    <property type="entry name" value="F-box-assoc_dom_typ1"/>
</dbReference>
<dbReference type="Proteomes" id="UP000631114">
    <property type="component" value="Unassembled WGS sequence"/>
</dbReference>
<dbReference type="InterPro" id="IPR017451">
    <property type="entry name" value="F-box-assoc_interact_dom"/>
</dbReference>
<dbReference type="Pfam" id="PF07734">
    <property type="entry name" value="FBA_1"/>
    <property type="match status" value="1"/>
</dbReference>